<dbReference type="Proteomes" id="UP000061018">
    <property type="component" value="Chromosome"/>
</dbReference>
<accession>A0A0K2B386</accession>
<feature type="compositionally biased region" description="Polar residues" evidence="1">
    <location>
        <begin position="87"/>
        <end position="102"/>
    </location>
</feature>
<dbReference type="KEGG" id="samb:SAM23877_6492"/>
<dbReference type="EMBL" id="CP012382">
    <property type="protein sequence ID" value="AKZ59537.1"/>
    <property type="molecule type" value="Genomic_DNA"/>
</dbReference>
<evidence type="ECO:0000313" key="3">
    <source>
        <dbReference type="Proteomes" id="UP000061018"/>
    </source>
</evidence>
<protein>
    <submittedName>
        <fullName evidence="2">Uncharacterized protein</fullName>
    </submittedName>
</protein>
<organism evidence="2 3">
    <name type="scientific">Streptomyces ambofaciens (strain ATCC 23877 / 3486 / DSM 40053 / JCM 4204 / NBRC 12836 / NRRL B-2516)</name>
    <dbReference type="NCBI Taxonomy" id="278992"/>
    <lineage>
        <taxon>Bacteria</taxon>
        <taxon>Bacillati</taxon>
        <taxon>Actinomycetota</taxon>
        <taxon>Actinomycetes</taxon>
        <taxon>Kitasatosporales</taxon>
        <taxon>Streptomycetaceae</taxon>
        <taxon>Streptomyces</taxon>
    </lineage>
</organism>
<evidence type="ECO:0000256" key="1">
    <source>
        <dbReference type="SAM" id="MobiDB-lite"/>
    </source>
</evidence>
<feature type="region of interest" description="Disordered" evidence="1">
    <location>
        <begin position="45"/>
        <end position="67"/>
    </location>
</feature>
<evidence type="ECO:0000313" key="2">
    <source>
        <dbReference type="EMBL" id="AKZ59537.1"/>
    </source>
</evidence>
<sequence length="108" mass="11211">MQEFTDRNSQHPGDGIGDWGAWLMTAVFGDAHGVEAYPCGGGQVFDGDPGLEPQGAGPGTVVQRHCSSDLSPTQNCYSLLSADHVSLSSPTAQDHSRPNASRQGGVAT</sequence>
<proteinExistence type="predicted"/>
<name>A0A0K2B386_STRA7</name>
<reference evidence="3" key="1">
    <citation type="journal article" date="2015" name="J. Biotechnol.">
        <title>Complete genome sequence of Streptomyces ambofaciens ATCC 23877, the spiramycin producer.</title>
        <authorList>
            <person name="Thibessard A."/>
            <person name="Haas D."/>
            <person name="Gerbaud C."/>
            <person name="Aigle B."/>
            <person name="Lautru S."/>
            <person name="Pernodet J.L."/>
            <person name="Leblond P."/>
        </authorList>
    </citation>
    <scope>NUCLEOTIDE SEQUENCE [LARGE SCALE GENOMIC DNA]</scope>
    <source>
        <strain evidence="3">ATCC 23877 / 3486 / DSM 40053 / JCM 4204 / NBRC 12836 / NRRL B-2516</strain>
    </source>
</reference>
<feature type="region of interest" description="Disordered" evidence="1">
    <location>
        <begin position="87"/>
        <end position="108"/>
    </location>
</feature>
<dbReference type="AlphaFoldDB" id="A0A0K2B386"/>
<gene>
    <name evidence="2" type="ORF">SAM23877_6492</name>
</gene>